<protein>
    <submittedName>
        <fullName evidence="2">Uncharacterized protein</fullName>
    </submittedName>
</protein>
<feature type="region of interest" description="Disordered" evidence="1">
    <location>
        <begin position="91"/>
        <end position="128"/>
    </location>
</feature>
<feature type="compositionally biased region" description="Polar residues" evidence="1">
    <location>
        <begin position="96"/>
        <end position="128"/>
    </location>
</feature>
<name>A0A7S1B695_9STRA</name>
<dbReference type="EMBL" id="HBFR01005163">
    <property type="protein sequence ID" value="CAD8876420.1"/>
    <property type="molecule type" value="Transcribed_RNA"/>
</dbReference>
<organism evidence="2">
    <name type="scientific">Corethron hystrix</name>
    <dbReference type="NCBI Taxonomy" id="216773"/>
    <lineage>
        <taxon>Eukaryota</taxon>
        <taxon>Sar</taxon>
        <taxon>Stramenopiles</taxon>
        <taxon>Ochrophyta</taxon>
        <taxon>Bacillariophyta</taxon>
        <taxon>Coscinodiscophyceae</taxon>
        <taxon>Corethrophycidae</taxon>
        <taxon>Corethrales</taxon>
        <taxon>Corethraceae</taxon>
        <taxon>Corethron</taxon>
    </lineage>
</organism>
<proteinExistence type="predicted"/>
<accession>A0A7S1B695</accession>
<evidence type="ECO:0000256" key="1">
    <source>
        <dbReference type="SAM" id="MobiDB-lite"/>
    </source>
</evidence>
<reference evidence="2" key="1">
    <citation type="submission" date="2021-01" db="EMBL/GenBank/DDBJ databases">
        <authorList>
            <person name="Corre E."/>
            <person name="Pelletier E."/>
            <person name="Niang G."/>
            <person name="Scheremetjew M."/>
            <person name="Finn R."/>
            <person name="Kale V."/>
            <person name="Holt S."/>
            <person name="Cochrane G."/>
            <person name="Meng A."/>
            <person name="Brown T."/>
            <person name="Cohen L."/>
        </authorList>
    </citation>
    <scope>NUCLEOTIDE SEQUENCE</scope>
    <source>
        <strain evidence="2">308</strain>
    </source>
</reference>
<gene>
    <name evidence="2" type="ORF">CHYS00102_LOCUS3598</name>
</gene>
<sequence length="534" mass="58965">MESDAKNRNPMKNSPENLVSFGCCIPRRRNFLFKNSRSEKTRIPSNLVNSYAKISSPSLNVPRNVTIDSSSITSLKTGDDTVSTNYFLPGTHELSTRNNSRSVTSPSFQELSGTHFSEDTSSTEGKCRQSGTTLASISSKNPTSDGGSIQCKLNTVVILLVAPTLCRYQLVSVAYDTDTSTVGDIANLLTFQSPELELRQHEFNSLYRSSEDDTELLKKNLMKKYMVKKEEILVAVPKGWSSNVCCGYAKLLLELNEVEIYMNHLEKTVLEPEEGVVSIETNLQFDCIENPGELKPNCDAKPNTISGLVPWNVNTGVLREKVNDPKEVLIHHSGVFKFPSNALVPETISRQKVDEDNRKDLNDVTSYDSDDTASTLTMSSIDFTSKNDINVTICDELSSCSSFVSGLCENVLKIVVLVMEPITCHFELLLLEISDDTTVCGLIKEVKNAASKKLFENQNCVGLCRLDGRQMLNNVSLSVHDMDEGEVLVAVPEGLSALSSSLLAQSILRDPSMESIIVQLVNNMGRTNKKDNKK</sequence>
<evidence type="ECO:0000313" key="2">
    <source>
        <dbReference type="EMBL" id="CAD8876420.1"/>
    </source>
</evidence>
<dbReference type="AlphaFoldDB" id="A0A7S1B695"/>